<dbReference type="NCBIfam" id="TIGR00243">
    <property type="entry name" value="Dxr"/>
    <property type="match status" value="1"/>
</dbReference>
<dbReference type="FunFam" id="3.40.50.720:FF:000045">
    <property type="entry name" value="1-deoxy-D-xylulose 5-phosphate reductoisomerase"/>
    <property type="match status" value="1"/>
</dbReference>
<feature type="binding site" evidence="9">
    <location>
        <position position="39"/>
    </location>
    <ligand>
        <name>NADPH</name>
        <dbReference type="ChEBI" id="CHEBI:57783"/>
    </ligand>
</feature>
<dbReference type="EC" id="1.1.1.267" evidence="9"/>
<dbReference type="InterPro" id="IPR013644">
    <property type="entry name" value="DXP_reductoisomerase_C"/>
</dbReference>
<evidence type="ECO:0000256" key="3">
    <source>
        <dbReference type="ARBA" id="ARBA00022723"/>
    </source>
</evidence>
<comment type="caution">
    <text evidence="9">Lacks conserved residue(s) required for the propagation of feature annotation.</text>
</comment>
<keyword evidence="9" id="KW-0460">Magnesium</keyword>
<comment type="pathway">
    <text evidence="1 9">Isoprenoid biosynthesis; isopentenyl diphosphate biosynthesis via DXP pathway; isopentenyl diphosphate from 1-deoxy-D-xylulose 5-phosphate: step 1/6.</text>
</comment>
<evidence type="ECO:0000313" key="14">
    <source>
        <dbReference type="Proteomes" id="UP000095255"/>
    </source>
</evidence>
<dbReference type="AlphaFoldDB" id="A0A1E5L6S7"/>
<dbReference type="GO" id="GO:0030604">
    <property type="term" value="F:1-deoxy-D-xylulose-5-phosphate reductoisomerase activity"/>
    <property type="evidence" value="ECO:0007669"/>
    <property type="project" value="UniProtKB-UniRule"/>
</dbReference>
<dbReference type="InterPro" id="IPR036291">
    <property type="entry name" value="NAD(P)-bd_dom_sf"/>
</dbReference>
<evidence type="ECO:0000259" key="10">
    <source>
        <dbReference type="Pfam" id="PF02670"/>
    </source>
</evidence>
<feature type="binding site" evidence="9">
    <location>
        <position position="151"/>
    </location>
    <ligand>
        <name>Mn(2+)</name>
        <dbReference type="ChEBI" id="CHEBI:29035"/>
    </ligand>
</feature>
<dbReference type="OrthoDB" id="9806546at2"/>
<comment type="cofactor">
    <cofactor evidence="9">
        <name>Mg(2+)</name>
        <dbReference type="ChEBI" id="CHEBI:18420"/>
    </cofactor>
    <cofactor evidence="9">
        <name>Mn(2+)</name>
        <dbReference type="ChEBI" id="CHEBI:29035"/>
    </cofactor>
</comment>
<keyword evidence="13" id="KW-0413">Isomerase</keyword>
<feature type="binding site" evidence="9">
    <location>
        <position position="152"/>
    </location>
    <ligand>
        <name>1-deoxy-D-xylulose 5-phosphate</name>
        <dbReference type="ChEBI" id="CHEBI:57792"/>
    </ligand>
</feature>
<dbReference type="RefSeq" id="WP_069701933.1">
    <property type="nucleotide sequence ID" value="NZ_MJAT01000012.1"/>
</dbReference>
<dbReference type="Pfam" id="PF02670">
    <property type="entry name" value="DXP_reductoisom"/>
    <property type="match status" value="1"/>
</dbReference>
<evidence type="ECO:0000256" key="2">
    <source>
        <dbReference type="ARBA" id="ARBA00006825"/>
    </source>
</evidence>
<keyword evidence="5 9" id="KW-0560">Oxidoreductase</keyword>
<dbReference type="Pfam" id="PF08436">
    <property type="entry name" value="DXP_redisom_C"/>
    <property type="match status" value="1"/>
</dbReference>
<sequence length="385" mass="42436">MKKKIAIIGSTGSIGTQTIDIVREHIEHFEVVGLAAGTNLEILEAQIREVKPRIVSVANIQLAKELKERIKDIQQPIEIVYGIDGLNAVATIDEADVVVTAVVGIMGLLPTINAIKKGKKIALANKETLVAAGSLVMNLAKQYQAEIIPVDSEHSAIFQCLQGESVKSVESIILTASGGSFRGKKKEELKGVTVTQALNHPNWSMGAKITIDSATLMNKGLEVIEAHWLFGIPYDKIKVVVHPESIIHSMVEFEDTSIIAQLGLPNMRIPIQYALAYPKRIINRQPKLDLTKISKLNFENPDIETFQCLQIAYEAGRIGGTAPVVMNAANEVAVQLFLQERIEFLEIEHIIKEMLSRHSVIQHPSLEQIIDVDDWTRKQILTGGE</sequence>
<comment type="function">
    <text evidence="9">Catalyzes the NADPH-dependent rearrangement and reduction of 1-deoxy-D-xylulose-5-phosphate (DXP) to 2-C-methyl-D-erythritol 4-phosphate (MEP).</text>
</comment>
<keyword evidence="7 9" id="KW-0414">Isoprene biosynthesis</keyword>
<evidence type="ECO:0000256" key="5">
    <source>
        <dbReference type="ARBA" id="ARBA00023002"/>
    </source>
</evidence>
<feature type="binding site" evidence="9">
    <location>
        <position position="11"/>
    </location>
    <ligand>
        <name>NADPH</name>
        <dbReference type="ChEBI" id="CHEBI:57783"/>
    </ligand>
</feature>
<name>A0A1E5L6S7_9FIRM</name>
<evidence type="ECO:0000313" key="13">
    <source>
        <dbReference type="EMBL" id="OEH85850.1"/>
    </source>
</evidence>
<dbReference type="PANTHER" id="PTHR30525">
    <property type="entry name" value="1-DEOXY-D-XYLULOSE 5-PHOSPHATE REDUCTOISOMERASE"/>
    <property type="match status" value="1"/>
</dbReference>
<feature type="binding site" evidence="9">
    <location>
        <position position="213"/>
    </location>
    <ligand>
        <name>1-deoxy-D-xylulose 5-phosphate</name>
        <dbReference type="ChEBI" id="CHEBI:57792"/>
    </ligand>
</feature>
<organism evidence="13 14">
    <name type="scientific">Desulfuribacillus stibiiarsenatis</name>
    <dbReference type="NCBI Taxonomy" id="1390249"/>
    <lineage>
        <taxon>Bacteria</taxon>
        <taxon>Bacillati</taxon>
        <taxon>Bacillota</taxon>
        <taxon>Desulfuribacillia</taxon>
        <taxon>Desulfuribacillales</taxon>
        <taxon>Desulfuribacillaceae</taxon>
        <taxon>Desulfuribacillus</taxon>
    </lineage>
</organism>
<evidence type="ECO:0000256" key="8">
    <source>
        <dbReference type="ARBA" id="ARBA00048543"/>
    </source>
</evidence>
<dbReference type="Gene3D" id="3.40.50.720">
    <property type="entry name" value="NAD(P)-binding Rossmann-like Domain"/>
    <property type="match status" value="1"/>
</dbReference>
<dbReference type="InterPro" id="IPR003821">
    <property type="entry name" value="DXP_reductoisomerase"/>
</dbReference>
<comment type="catalytic activity">
    <reaction evidence="8">
        <text>2-C-methyl-D-erythritol 4-phosphate + NADP(+) = 1-deoxy-D-xylulose 5-phosphate + NADPH + H(+)</text>
        <dbReference type="Rhea" id="RHEA:13717"/>
        <dbReference type="ChEBI" id="CHEBI:15378"/>
        <dbReference type="ChEBI" id="CHEBI:57783"/>
        <dbReference type="ChEBI" id="CHEBI:57792"/>
        <dbReference type="ChEBI" id="CHEBI:58262"/>
        <dbReference type="ChEBI" id="CHEBI:58349"/>
        <dbReference type="EC" id="1.1.1.267"/>
    </reaction>
    <physiologicalReaction direction="right-to-left" evidence="8">
        <dbReference type="Rhea" id="RHEA:13719"/>
    </physiologicalReaction>
</comment>
<dbReference type="SUPFAM" id="SSF69055">
    <property type="entry name" value="1-deoxy-D-xylulose-5-phosphate reductoisomerase, C-terminal domain"/>
    <property type="match status" value="1"/>
</dbReference>
<reference evidence="13 14" key="1">
    <citation type="submission" date="2016-09" db="EMBL/GenBank/DDBJ databases">
        <title>Desulfuribacillus arsenicus sp. nov., an obligately anaerobic, dissimilatory arsenic- and antimonate-reducing bacterium isolated from anoxic sediments.</title>
        <authorList>
            <person name="Abin C.A."/>
            <person name="Hollibaugh J.T."/>
        </authorList>
    </citation>
    <scope>NUCLEOTIDE SEQUENCE [LARGE SCALE GENOMIC DNA]</scope>
    <source>
        <strain evidence="13 14">MLFW-2</strain>
    </source>
</reference>
<dbReference type="PANTHER" id="PTHR30525:SF0">
    <property type="entry name" value="1-DEOXY-D-XYLULOSE 5-PHOSPHATE REDUCTOISOMERASE, CHLOROPLASTIC"/>
    <property type="match status" value="1"/>
</dbReference>
<feature type="binding site" evidence="9">
    <location>
        <position position="219"/>
    </location>
    <ligand>
        <name>1-deoxy-D-xylulose 5-phosphate</name>
        <dbReference type="ChEBI" id="CHEBI:57792"/>
    </ligand>
</feature>
<evidence type="ECO:0000256" key="4">
    <source>
        <dbReference type="ARBA" id="ARBA00022857"/>
    </source>
</evidence>
<dbReference type="EMBL" id="MJAT01000012">
    <property type="protein sequence ID" value="OEH85850.1"/>
    <property type="molecule type" value="Genomic_DNA"/>
</dbReference>
<dbReference type="GO" id="GO:0051484">
    <property type="term" value="P:isopentenyl diphosphate biosynthetic process, methylerythritol 4-phosphate pathway involved in terpenoid biosynthetic process"/>
    <property type="evidence" value="ECO:0007669"/>
    <property type="project" value="TreeGrafter"/>
</dbReference>
<feature type="binding site" evidence="9">
    <location>
        <position position="127"/>
    </location>
    <ligand>
        <name>NADPH</name>
        <dbReference type="ChEBI" id="CHEBI:57783"/>
    </ligand>
</feature>
<evidence type="ECO:0000256" key="7">
    <source>
        <dbReference type="ARBA" id="ARBA00023229"/>
    </source>
</evidence>
<feature type="binding site" evidence="9">
    <location>
        <position position="126"/>
    </location>
    <ligand>
        <name>1-deoxy-D-xylulose 5-phosphate</name>
        <dbReference type="ChEBI" id="CHEBI:57792"/>
    </ligand>
</feature>
<keyword evidence="6 9" id="KW-0464">Manganese</keyword>
<evidence type="ECO:0000259" key="11">
    <source>
        <dbReference type="Pfam" id="PF08436"/>
    </source>
</evidence>
<dbReference type="NCBIfam" id="NF009114">
    <property type="entry name" value="PRK12464.1"/>
    <property type="match status" value="1"/>
</dbReference>
<dbReference type="SUPFAM" id="SSF55347">
    <property type="entry name" value="Glyceraldehyde-3-phosphate dehydrogenase-like, C-terminal domain"/>
    <property type="match status" value="1"/>
</dbReference>
<feature type="binding site" evidence="9">
    <location>
        <position position="218"/>
    </location>
    <ligand>
        <name>1-deoxy-D-xylulose 5-phosphate</name>
        <dbReference type="ChEBI" id="CHEBI:57792"/>
    </ligand>
</feature>
<feature type="binding site" evidence="9">
    <location>
        <position position="222"/>
    </location>
    <ligand>
        <name>Mn(2+)</name>
        <dbReference type="ChEBI" id="CHEBI:29035"/>
    </ligand>
</feature>
<dbReference type="HAMAP" id="MF_00183">
    <property type="entry name" value="DXP_reductoisom"/>
    <property type="match status" value="1"/>
</dbReference>
<evidence type="ECO:0000256" key="1">
    <source>
        <dbReference type="ARBA" id="ARBA00005094"/>
    </source>
</evidence>
<feature type="binding site" evidence="9">
    <location>
        <position position="206"/>
    </location>
    <ligand>
        <name>NADPH</name>
        <dbReference type="ChEBI" id="CHEBI:57783"/>
    </ligand>
</feature>
<protein>
    <recommendedName>
        <fullName evidence="9">1-deoxy-D-xylulose 5-phosphate reductoisomerase</fullName>
        <shortName evidence="9">DXP reductoisomerase</shortName>
        <ecNumber evidence="9">1.1.1.267</ecNumber>
    </recommendedName>
    <alternativeName>
        <fullName evidence="9">1-deoxyxylulose-5-phosphate reductoisomerase</fullName>
    </alternativeName>
    <alternativeName>
        <fullName evidence="9">2-C-methyl-D-erythritol 4-phosphate synthase</fullName>
    </alternativeName>
</protein>
<dbReference type="SUPFAM" id="SSF51735">
    <property type="entry name" value="NAD(P)-binding Rossmann-fold domains"/>
    <property type="match status" value="1"/>
</dbReference>
<dbReference type="InterPro" id="IPR026877">
    <property type="entry name" value="DXPR_C"/>
</dbReference>
<feature type="binding site" evidence="9">
    <location>
        <position position="222"/>
    </location>
    <ligand>
        <name>1-deoxy-D-xylulose 5-phosphate</name>
        <dbReference type="ChEBI" id="CHEBI:57792"/>
    </ligand>
</feature>
<evidence type="ECO:0000259" key="12">
    <source>
        <dbReference type="Pfam" id="PF13288"/>
    </source>
</evidence>
<feature type="domain" description="1-deoxy-D-xylulose 5-phosphate reductoisomerase N-terminal" evidence="10">
    <location>
        <begin position="5"/>
        <end position="133"/>
    </location>
</feature>
<feature type="binding site" evidence="9">
    <location>
        <position position="14"/>
    </location>
    <ligand>
        <name>NADPH</name>
        <dbReference type="ChEBI" id="CHEBI:57783"/>
    </ligand>
</feature>
<keyword evidence="3 9" id="KW-0479">Metal-binding</keyword>
<dbReference type="GO" id="GO:0030145">
    <property type="term" value="F:manganese ion binding"/>
    <property type="evidence" value="ECO:0007669"/>
    <property type="project" value="TreeGrafter"/>
</dbReference>
<dbReference type="InterPro" id="IPR013512">
    <property type="entry name" value="DXP_reductoisomerase_N"/>
</dbReference>
<feature type="binding site" evidence="9">
    <location>
        <position position="200"/>
    </location>
    <ligand>
        <name>1-deoxy-D-xylulose 5-phosphate</name>
        <dbReference type="ChEBI" id="CHEBI:57792"/>
    </ligand>
</feature>
<dbReference type="Proteomes" id="UP000095255">
    <property type="component" value="Unassembled WGS sequence"/>
</dbReference>
<dbReference type="UniPathway" id="UPA00056">
    <property type="reaction ID" value="UER00092"/>
</dbReference>
<keyword evidence="14" id="KW-1185">Reference proteome</keyword>
<keyword evidence="4 9" id="KW-0521">NADP</keyword>
<feature type="binding site" evidence="9">
    <location>
        <position position="37"/>
    </location>
    <ligand>
        <name>NADPH</name>
        <dbReference type="ChEBI" id="CHEBI:57783"/>
    </ligand>
</feature>
<accession>A0A1E5L6S7</accession>
<dbReference type="Pfam" id="PF13288">
    <property type="entry name" value="DXPR_C"/>
    <property type="match status" value="1"/>
</dbReference>
<gene>
    <name evidence="9" type="primary">dxr</name>
    <name evidence="13" type="ORF">BHU72_03470</name>
</gene>
<dbReference type="PIRSF" id="PIRSF006205">
    <property type="entry name" value="Dxp_reductismrs"/>
    <property type="match status" value="1"/>
</dbReference>
<feature type="binding site" evidence="9">
    <location>
        <position position="13"/>
    </location>
    <ligand>
        <name>NADPH</name>
        <dbReference type="ChEBI" id="CHEBI:57783"/>
    </ligand>
</feature>
<feature type="binding site" evidence="9">
    <location>
        <position position="12"/>
    </location>
    <ligand>
        <name>NADPH</name>
        <dbReference type="ChEBI" id="CHEBI:57783"/>
    </ligand>
</feature>
<feature type="domain" description="DXP reductoisomerase C-terminal" evidence="12">
    <location>
        <begin position="262"/>
        <end position="378"/>
    </location>
</feature>
<feature type="binding site" evidence="9">
    <location>
        <position position="177"/>
    </location>
    <ligand>
        <name>1-deoxy-D-xylulose 5-phosphate</name>
        <dbReference type="ChEBI" id="CHEBI:57792"/>
    </ligand>
</feature>
<feature type="domain" description="1-deoxy-D-xylulose 5-phosphate reductoisomerase C-terminal" evidence="11">
    <location>
        <begin position="147"/>
        <end position="230"/>
    </location>
</feature>
<comment type="similarity">
    <text evidence="2 9">Belongs to the DXR family.</text>
</comment>
<feature type="binding site" evidence="9">
    <location>
        <position position="153"/>
    </location>
    <ligand>
        <name>1-deoxy-D-xylulose 5-phosphate</name>
        <dbReference type="ChEBI" id="CHEBI:57792"/>
    </ligand>
</feature>
<proteinExistence type="inferred from homology"/>
<dbReference type="GO" id="GO:0016853">
    <property type="term" value="F:isomerase activity"/>
    <property type="evidence" value="ECO:0007669"/>
    <property type="project" value="UniProtKB-KW"/>
</dbReference>
<dbReference type="STRING" id="1390249.BHU72_03470"/>
<evidence type="ECO:0000256" key="9">
    <source>
        <dbReference type="HAMAP-Rule" id="MF_00183"/>
    </source>
</evidence>
<feature type="binding site" evidence="9">
    <location>
        <position position="125"/>
    </location>
    <ligand>
        <name>NADPH</name>
        <dbReference type="ChEBI" id="CHEBI:57783"/>
    </ligand>
</feature>
<evidence type="ECO:0000256" key="6">
    <source>
        <dbReference type="ARBA" id="ARBA00023211"/>
    </source>
</evidence>
<dbReference type="GO" id="GO:0070402">
    <property type="term" value="F:NADPH binding"/>
    <property type="evidence" value="ECO:0007669"/>
    <property type="project" value="InterPro"/>
</dbReference>
<comment type="caution">
    <text evidence="13">The sequence shown here is derived from an EMBL/GenBank/DDBJ whole genome shotgun (WGS) entry which is preliminary data.</text>
</comment>
<feature type="binding site" evidence="9">
    <location>
        <position position="153"/>
    </location>
    <ligand>
        <name>Mn(2+)</name>
        <dbReference type="ChEBI" id="CHEBI:29035"/>
    </ligand>
</feature>
<dbReference type="Gene3D" id="1.10.1740.10">
    <property type="match status" value="1"/>
</dbReference>
<dbReference type="InterPro" id="IPR036169">
    <property type="entry name" value="DXPR_C_sf"/>
</dbReference>